<evidence type="ECO:0000313" key="12">
    <source>
        <dbReference type="EMBL" id="RDU23563.1"/>
    </source>
</evidence>
<organism evidence="12 13">
    <name type="scientific">Anaerosacchariphilus polymeriproducens</name>
    <dbReference type="NCBI Taxonomy" id="1812858"/>
    <lineage>
        <taxon>Bacteria</taxon>
        <taxon>Bacillati</taxon>
        <taxon>Bacillota</taxon>
        <taxon>Clostridia</taxon>
        <taxon>Lachnospirales</taxon>
        <taxon>Lachnospiraceae</taxon>
        <taxon>Anaerosacchariphilus</taxon>
    </lineage>
</organism>
<comment type="similarity">
    <text evidence="1 9">Belongs to the peptidase S11 family.</text>
</comment>
<dbReference type="Pfam" id="PF00768">
    <property type="entry name" value="Peptidase_S11"/>
    <property type="match status" value="1"/>
</dbReference>
<dbReference type="InterPro" id="IPR001967">
    <property type="entry name" value="Peptidase_S11_N"/>
</dbReference>
<evidence type="ECO:0000256" key="9">
    <source>
        <dbReference type="RuleBase" id="RU004016"/>
    </source>
</evidence>
<dbReference type="Gene3D" id="3.40.710.10">
    <property type="entry name" value="DD-peptidase/beta-lactamase superfamily"/>
    <property type="match status" value="1"/>
</dbReference>
<evidence type="ECO:0000313" key="13">
    <source>
        <dbReference type="Proteomes" id="UP000255036"/>
    </source>
</evidence>
<evidence type="ECO:0000256" key="8">
    <source>
        <dbReference type="PIRSR" id="PIRSR618044-2"/>
    </source>
</evidence>
<comment type="caution">
    <text evidence="12">The sequence shown here is derived from an EMBL/GenBank/DDBJ whole genome shotgun (WGS) entry which is preliminary data.</text>
</comment>
<keyword evidence="13" id="KW-1185">Reference proteome</keyword>
<gene>
    <name evidence="12" type="ORF">DWV06_08990</name>
</gene>
<evidence type="ECO:0000256" key="10">
    <source>
        <dbReference type="SAM" id="Phobius"/>
    </source>
</evidence>
<evidence type="ECO:0000256" key="1">
    <source>
        <dbReference type="ARBA" id="ARBA00007164"/>
    </source>
</evidence>
<evidence type="ECO:0000259" key="11">
    <source>
        <dbReference type="Pfam" id="PF00768"/>
    </source>
</evidence>
<accession>A0A371AVH2</accession>
<dbReference type="PRINTS" id="PR00725">
    <property type="entry name" value="DADACBPTASE1"/>
</dbReference>
<evidence type="ECO:0000256" key="3">
    <source>
        <dbReference type="ARBA" id="ARBA00022801"/>
    </source>
</evidence>
<dbReference type="PANTHER" id="PTHR21581">
    <property type="entry name" value="D-ALANYL-D-ALANINE CARBOXYPEPTIDASE"/>
    <property type="match status" value="1"/>
</dbReference>
<dbReference type="GO" id="GO:0006508">
    <property type="term" value="P:proteolysis"/>
    <property type="evidence" value="ECO:0007669"/>
    <property type="project" value="InterPro"/>
</dbReference>
<keyword evidence="10" id="KW-0812">Transmembrane</keyword>
<keyword evidence="10" id="KW-1133">Transmembrane helix</keyword>
<dbReference type="GO" id="GO:0008360">
    <property type="term" value="P:regulation of cell shape"/>
    <property type="evidence" value="ECO:0007669"/>
    <property type="project" value="UniProtKB-KW"/>
</dbReference>
<feature type="domain" description="Peptidase S11 D-alanyl-D-alanine carboxypeptidase A N-terminal" evidence="11">
    <location>
        <begin position="36"/>
        <end position="267"/>
    </location>
</feature>
<feature type="binding site" evidence="8">
    <location>
        <position position="238"/>
    </location>
    <ligand>
        <name>substrate</name>
    </ligand>
</feature>
<dbReference type="OrthoDB" id="9791132at2"/>
<evidence type="ECO:0000256" key="2">
    <source>
        <dbReference type="ARBA" id="ARBA00022729"/>
    </source>
</evidence>
<keyword evidence="12" id="KW-0121">Carboxypeptidase</keyword>
<dbReference type="GO" id="GO:0071555">
    <property type="term" value="P:cell wall organization"/>
    <property type="evidence" value="ECO:0007669"/>
    <property type="project" value="UniProtKB-KW"/>
</dbReference>
<name>A0A371AVH2_9FIRM</name>
<sequence length="448" mass="50648">MKRIYSITAIFISLFLCLNLTINCYASEKKIDNWPSGPNVSSDSAIIMEASTGAILYEKNIDKQQYPASITKIMTTLLAIEKCSMDETVTFSKEAVFGIERNSSHIARDVGEQLTMEQCLYAIMLESANEVSAAVAEHIGGSNEGFAKIMNAKAKELGCKNTHFNNPHGLPDENHYTSAYDMALIAKAAISNNTFKTIIGTKRYTLPQTNKNDECYYLNNHHKMLQEALHYDGCEGGKTGYTTVAGATLVTFAKRGDLELICVVMKTSGTQHYEDTKALFDYAFENFEKYNIAENETNFTNNPQNTTSNSNSIFGDYETFISLNENDCVVLPKSSKFADAIPSLNYNNKDADVLATLSYHYNKHFVGSTTVKLVEKSKKDNFNFDSDSNLKSNKTKSSSLKINIFKILKLVFFFIIIILILLIIIYICNLPKLRRRRRRKYNKRRRHR</sequence>
<keyword evidence="5" id="KW-0573">Peptidoglycan synthesis</keyword>
<dbReference type="AlphaFoldDB" id="A0A371AVH2"/>
<dbReference type="EMBL" id="QRCT01000023">
    <property type="protein sequence ID" value="RDU23563.1"/>
    <property type="molecule type" value="Genomic_DNA"/>
</dbReference>
<dbReference type="InterPro" id="IPR012338">
    <property type="entry name" value="Beta-lactam/transpept-like"/>
</dbReference>
<evidence type="ECO:0000256" key="7">
    <source>
        <dbReference type="PIRSR" id="PIRSR618044-1"/>
    </source>
</evidence>
<dbReference type="PANTHER" id="PTHR21581:SF33">
    <property type="entry name" value="D-ALANYL-D-ALANINE CARBOXYPEPTIDASE DACB"/>
    <property type="match status" value="1"/>
</dbReference>
<dbReference type="GO" id="GO:0009002">
    <property type="term" value="F:serine-type D-Ala-D-Ala carboxypeptidase activity"/>
    <property type="evidence" value="ECO:0007669"/>
    <property type="project" value="InterPro"/>
</dbReference>
<dbReference type="SUPFAM" id="SSF56601">
    <property type="entry name" value="beta-lactamase/transpeptidase-like"/>
    <property type="match status" value="1"/>
</dbReference>
<keyword evidence="2" id="KW-0732">Signal</keyword>
<keyword evidence="10" id="KW-0472">Membrane</keyword>
<keyword evidence="3" id="KW-0378">Hydrolase</keyword>
<proteinExistence type="inferred from homology"/>
<evidence type="ECO:0000256" key="6">
    <source>
        <dbReference type="ARBA" id="ARBA00023316"/>
    </source>
</evidence>
<dbReference type="RefSeq" id="WP_115481852.1">
    <property type="nucleotide sequence ID" value="NZ_QRCT01000023.1"/>
</dbReference>
<dbReference type="GO" id="GO:0009252">
    <property type="term" value="P:peptidoglycan biosynthetic process"/>
    <property type="evidence" value="ECO:0007669"/>
    <property type="project" value="UniProtKB-KW"/>
</dbReference>
<protein>
    <submittedName>
        <fullName evidence="12">D-alanyl-D-alanine carboxypeptidase</fullName>
    </submittedName>
</protein>
<evidence type="ECO:0000256" key="4">
    <source>
        <dbReference type="ARBA" id="ARBA00022960"/>
    </source>
</evidence>
<keyword evidence="6" id="KW-0961">Cell wall biogenesis/degradation</keyword>
<dbReference type="Proteomes" id="UP000255036">
    <property type="component" value="Unassembled WGS sequence"/>
</dbReference>
<reference evidence="12 13" key="1">
    <citation type="submission" date="2018-07" db="EMBL/GenBank/DDBJ databases">
        <title>Anaerosacharophilus polymeroproducens gen. nov. sp. nov., an anaerobic bacterium isolated from salt field.</title>
        <authorList>
            <person name="Kim W."/>
            <person name="Yang S.-H."/>
            <person name="Oh J."/>
            <person name="Lee J.-H."/>
            <person name="Kwon K.K."/>
        </authorList>
    </citation>
    <scope>NUCLEOTIDE SEQUENCE [LARGE SCALE GENOMIC DNA]</scope>
    <source>
        <strain evidence="12 13">MCWD5</strain>
    </source>
</reference>
<keyword evidence="4" id="KW-0133">Cell shape</keyword>
<dbReference type="InterPro" id="IPR018044">
    <property type="entry name" value="Peptidase_S11"/>
</dbReference>
<evidence type="ECO:0000256" key="5">
    <source>
        <dbReference type="ARBA" id="ARBA00022984"/>
    </source>
</evidence>
<feature type="active site" description="Acyl-ester intermediate" evidence="7">
    <location>
        <position position="69"/>
    </location>
</feature>
<feature type="active site" evidence="7">
    <location>
        <position position="127"/>
    </location>
</feature>
<feature type="active site" description="Proton acceptor" evidence="7">
    <location>
        <position position="72"/>
    </location>
</feature>
<feature type="transmembrane region" description="Helical" evidence="10">
    <location>
        <begin position="407"/>
        <end position="430"/>
    </location>
</feature>
<keyword evidence="12" id="KW-0645">Protease</keyword>